<dbReference type="AlphaFoldDB" id="A0A5N6YKD5"/>
<feature type="signal peptide" evidence="1">
    <location>
        <begin position="1"/>
        <end position="19"/>
    </location>
</feature>
<protein>
    <recommendedName>
        <fullName evidence="3">Secreted protein</fullName>
    </recommendedName>
</protein>
<keyword evidence="1" id="KW-0732">Signal</keyword>
<reference evidence="2" key="1">
    <citation type="submission" date="2019-04" db="EMBL/GenBank/DDBJ databases">
        <title>Friends and foes A comparative genomics study of 23 Aspergillus species from section Flavi.</title>
        <authorList>
            <consortium name="DOE Joint Genome Institute"/>
            <person name="Kjaerbolling I."/>
            <person name="Vesth T."/>
            <person name="Frisvad J.C."/>
            <person name="Nybo J.L."/>
            <person name="Theobald S."/>
            <person name="Kildgaard S."/>
            <person name="Isbrandt T."/>
            <person name="Kuo A."/>
            <person name="Sato A."/>
            <person name="Lyhne E.K."/>
            <person name="Kogle M.E."/>
            <person name="Wiebenga A."/>
            <person name="Kun R.S."/>
            <person name="Lubbers R.J."/>
            <person name="Makela M.R."/>
            <person name="Barry K."/>
            <person name="Chovatia M."/>
            <person name="Clum A."/>
            <person name="Daum C."/>
            <person name="Haridas S."/>
            <person name="He G."/>
            <person name="LaButti K."/>
            <person name="Lipzen A."/>
            <person name="Mondo S."/>
            <person name="Riley R."/>
            <person name="Salamov A."/>
            <person name="Simmons B.A."/>
            <person name="Magnuson J.K."/>
            <person name="Henrissat B."/>
            <person name="Mortensen U.H."/>
            <person name="Larsen T.O."/>
            <person name="Devries R.P."/>
            <person name="Grigoriev I.V."/>
            <person name="Machida M."/>
            <person name="Baker S.E."/>
            <person name="Andersen M.R."/>
        </authorList>
    </citation>
    <scope>NUCLEOTIDE SEQUENCE</scope>
    <source>
        <strain evidence="2">CBS 117612</strain>
    </source>
</reference>
<name>A0A5N6YKD5_9EURO</name>
<organism evidence="2">
    <name type="scientific">Aspergillus arachidicola</name>
    <dbReference type="NCBI Taxonomy" id="656916"/>
    <lineage>
        <taxon>Eukaryota</taxon>
        <taxon>Fungi</taxon>
        <taxon>Dikarya</taxon>
        <taxon>Ascomycota</taxon>
        <taxon>Pezizomycotina</taxon>
        <taxon>Eurotiomycetes</taxon>
        <taxon>Eurotiomycetidae</taxon>
        <taxon>Eurotiales</taxon>
        <taxon>Aspergillaceae</taxon>
        <taxon>Aspergillus</taxon>
        <taxon>Aspergillus subgen. Circumdati</taxon>
    </lineage>
</organism>
<accession>A0A5N6YKD5</accession>
<sequence length="75" mass="8344">MSLAHTFCTFLHVIGLHQCLPLQCGLRVPELARMKGIANKSHKHISDTFQSLYCSCLQGKASCSYTQFCVHVSNC</sequence>
<evidence type="ECO:0008006" key="3">
    <source>
        <dbReference type="Google" id="ProtNLM"/>
    </source>
</evidence>
<gene>
    <name evidence="2" type="ORF">BDV24DRAFT_127948</name>
</gene>
<dbReference type="Proteomes" id="UP000325558">
    <property type="component" value="Unassembled WGS sequence"/>
</dbReference>
<proteinExistence type="predicted"/>
<evidence type="ECO:0000256" key="1">
    <source>
        <dbReference type="SAM" id="SignalP"/>
    </source>
</evidence>
<evidence type="ECO:0000313" key="2">
    <source>
        <dbReference type="EMBL" id="KAE8343980.1"/>
    </source>
</evidence>
<feature type="chain" id="PRO_5024858089" description="Secreted protein" evidence="1">
    <location>
        <begin position="20"/>
        <end position="75"/>
    </location>
</feature>
<dbReference type="EMBL" id="ML737126">
    <property type="protein sequence ID" value="KAE8343980.1"/>
    <property type="molecule type" value="Genomic_DNA"/>
</dbReference>